<dbReference type="HOGENOM" id="CLU_015805_4_5_9"/>
<dbReference type="InterPro" id="IPR050437">
    <property type="entry name" value="Ribos_protein_bS1-like"/>
</dbReference>
<comment type="function">
    <text evidence="4">Binds mRNA; thus facilitating recognition of the initiation point. It is needed to translate mRNA with a short Shine-Dalgarno (SD) purine-rich sequence.</text>
</comment>
<keyword evidence="2 6" id="KW-0689">Ribosomal protein</keyword>
<dbReference type="eggNOG" id="COG0539">
    <property type="taxonomic scope" value="Bacteria"/>
</dbReference>
<dbReference type="STRING" id="545697.HMPREF0216_03328"/>
<dbReference type="CDD" id="cd05687">
    <property type="entry name" value="S1_RPS1_repeat_ec1_hs1"/>
    <property type="match status" value="1"/>
</dbReference>
<name>L1Q2S0_9CLOT</name>
<feature type="domain" description="S1 motif" evidence="5">
    <location>
        <begin position="116"/>
        <end position="181"/>
    </location>
</feature>
<feature type="domain" description="S1 motif" evidence="5">
    <location>
        <begin position="287"/>
        <end position="356"/>
    </location>
</feature>
<dbReference type="CDD" id="cd04465">
    <property type="entry name" value="S1_RPS1_repeat_ec2_hs2"/>
    <property type="match status" value="1"/>
</dbReference>
<sequence length="385" mass="42996">MRSGIMTVELNENSMGDFLKDFDVKRISSGDILKGQVIDVNDKEVIVNINYAFDGVISKEELTNNDVSLNEVVKPGDILDVYVISPNDGEGYVQLSRLRALQITEKEDLKTAFKNEETIKVIVKEEVKGGLVAYYGSIRVFIPASLASRERVDLKTLLGKEIEVRLTELDLRNRKIVASRRILEEEAYEAKKKEIWKSIKSGEKREGIVKKVIKAGAIVDIGGVTGLIHINDLAWERVKRVEDVVNVGDKVTVFVGEVDAQNERVSLILKDVDKEPWKVHADSIKAGDVVEGKVVKFMSFGAFVELFPGVEGLVHINEITDENIAKPSDVLQMGQTVKVKVLDVNKADKRISLSIKDAVERSNEYMQYNDTEDGVTLGELFKGLF</sequence>
<dbReference type="PANTHER" id="PTHR10724">
    <property type="entry name" value="30S RIBOSOMAL PROTEIN S1"/>
    <property type="match status" value="1"/>
</dbReference>
<keyword evidence="3" id="KW-0687">Ribonucleoprotein</keyword>
<dbReference type="Pfam" id="PF00575">
    <property type="entry name" value="S1"/>
    <property type="match status" value="4"/>
</dbReference>
<protein>
    <submittedName>
        <fullName evidence="6">Putative 30S ribosomal protein S1</fullName>
    </submittedName>
</protein>
<reference evidence="6 7" key="1">
    <citation type="submission" date="2012-05" db="EMBL/GenBank/DDBJ databases">
        <authorList>
            <person name="Weinstock G."/>
            <person name="Sodergren E."/>
            <person name="Lobos E.A."/>
            <person name="Fulton L."/>
            <person name="Fulton R."/>
            <person name="Courtney L."/>
            <person name="Fronick C."/>
            <person name="O'Laughlin M."/>
            <person name="Godfrey J."/>
            <person name="Wilson R.M."/>
            <person name="Miner T."/>
            <person name="Farmer C."/>
            <person name="Delehaunty K."/>
            <person name="Cordes M."/>
            <person name="Minx P."/>
            <person name="Tomlinson C."/>
            <person name="Chen J."/>
            <person name="Wollam A."/>
            <person name="Pepin K.H."/>
            <person name="Bhonagiri V."/>
            <person name="Zhang X."/>
            <person name="Suruliraj S."/>
            <person name="Warren W."/>
            <person name="Mitreva M."/>
            <person name="Mardis E.R."/>
            <person name="Wilson R.K."/>
        </authorList>
    </citation>
    <scope>NUCLEOTIDE SEQUENCE [LARGE SCALE GENOMIC DNA]</scope>
    <source>
        <strain evidence="6 7">DSM 1785</strain>
    </source>
</reference>
<keyword evidence="7" id="KW-1185">Reference proteome</keyword>
<comment type="caution">
    <text evidence="6">The sequence shown here is derived from an EMBL/GenBank/DDBJ whole genome shotgun (WGS) entry which is preliminary data.</text>
</comment>
<organism evidence="6 7">
    <name type="scientific">Clostridium celatum DSM 1785</name>
    <dbReference type="NCBI Taxonomy" id="545697"/>
    <lineage>
        <taxon>Bacteria</taxon>
        <taxon>Bacillati</taxon>
        <taxon>Bacillota</taxon>
        <taxon>Clostridia</taxon>
        <taxon>Eubacteriales</taxon>
        <taxon>Clostridiaceae</taxon>
        <taxon>Clostridium</taxon>
    </lineage>
</organism>
<evidence type="ECO:0000313" key="7">
    <source>
        <dbReference type="Proteomes" id="UP000010420"/>
    </source>
</evidence>
<dbReference type="GO" id="GO:0022627">
    <property type="term" value="C:cytosolic small ribosomal subunit"/>
    <property type="evidence" value="ECO:0007669"/>
    <property type="project" value="TreeGrafter"/>
</dbReference>
<comment type="similarity">
    <text evidence="1">Belongs to the bacterial ribosomal protein bS1 family.</text>
</comment>
<dbReference type="Proteomes" id="UP000010420">
    <property type="component" value="Unassembled WGS sequence"/>
</dbReference>
<evidence type="ECO:0000256" key="2">
    <source>
        <dbReference type="ARBA" id="ARBA00022980"/>
    </source>
</evidence>
<evidence type="ECO:0000256" key="1">
    <source>
        <dbReference type="ARBA" id="ARBA00006767"/>
    </source>
</evidence>
<dbReference type="PANTHER" id="PTHR10724:SF7">
    <property type="entry name" value="SMALL RIBOSOMAL SUBUNIT PROTEIN BS1C"/>
    <property type="match status" value="1"/>
</dbReference>
<evidence type="ECO:0000259" key="5">
    <source>
        <dbReference type="PROSITE" id="PS50126"/>
    </source>
</evidence>
<dbReference type="GO" id="GO:0003729">
    <property type="term" value="F:mRNA binding"/>
    <property type="evidence" value="ECO:0007669"/>
    <property type="project" value="TreeGrafter"/>
</dbReference>
<dbReference type="PROSITE" id="PS50126">
    <property type="entry name" value="S1"/>
    <property type="match status" value="4"/>
</dbReference>
<dbReference type="NCBIfam" id="NF005208">
    <property type="entry name" value="PRK06676.1"/>
    <property type="match status" value="1"/>
</dbReference>
<evidence type="ECO:0000256" key="4">
    <source>
        <dbReference type="ARBA" id="ARBA00025604"/>
    </source>
</evidence>
<dbReference type="SMART" id="SM00316">
    <property type="entry name" value="S1"/>
    <property type="match status" value="4"/>
</dbReference>
<dbReference type="InterPro" id="IPR035104">
    <property type="entry name" value="Ribosomal_protein_S1-like"/>
</dbReference>
<dbReference type="PRINTS" id="PR00681">
    <property type="entry name" value="RIBOSOMALS1"/>
</dbReference>
<dbReference type="EMBL" id="AMEZ01000133">
    <property type="protein sequence ID" value="EKY22284.1"/>
    <property type="molecule type" value="Genomic_DNA"/>
</dbReference>
<dbReference type="GO" id="GO:0003735">
    <property type="term" value="F:structural constituent of ribosome"/>
    <property type="evidence" value="ECO:0007669"/>
    <property type="project" value="TreeGrafter"/>
</dbReference>
<dbReference type="InterPro" id="IPR003029">
    <property type="entry name" value="S1_domain"/>
</dbReference>
<dbReference type="SUPFAM" id="SSF50249">
    <property type="entry name" value="Nucleic acid-binding proteins"/>
    <property type="match status" value="3"/>
</dbReference>
<proteinExistence type="inferred from homology"/>
<gene>
    <name evidence="6" type="ORF">HMPREF0216_03328</name>
</gene>
<dbReference type="FunFam" id="2.40.50.140:FF:000103">
    <property type="entry name" value="protein RRP5 homolog"/>
    <property type="match status" value="1"/>
</dbReference>
<dbReference type="GO" id="GO:0006412">
    <property type="term" value="P:translation"/>
    <property type="evidence" value="ECO:0007669"/>
    <property type="project" value="TreeGrafter"/>
</dbReference>
<accession>L1Q2S0</accession>
<feature type="domain" description="S1 motif" evidence="5">
    <location>
        <begin position="202"/>
        <end position="270"/>
    </location>
</feature>
<evidence type="ECO:0000313" key="6">
    <source>
        <dbReference type="EMBL" id="EKY22284.1"/>
    </source>
</evidence>
<evidence type="ECO:0000256" key="3">
    <source>
        <dbReference type="ARBA" id="ARBA00023274"/>
    </source>
</evidence>
<dbReference type="AlphaFoldDB" id="L1Q2S0"/>
<dbReference type="PATRIC" id="fig|545697.3.peg.3252"/>
<feature type="domain" description="S1 motif" evidence="5">
    <location>
        <begin position="30"/>
        <end position="98"/>
    </location>
</feature>
<dbReference type="InterPro" id="IPR012340">
    <property type="entry name" value="NA-bd_OB-fold"/>
</dbReference>
<dbReference type="Gene3D" id="2.40.50.140">
    <property type="entry name" value="Nucleic acid-binding proteins"/>
    <property type="match status" value="3"/>
</dbReference>